<dbReference type="GO" id="GO:0030163">
    <property type="term" value="P:protein catabolic process"/>
    <property type="evidence" value="ECO:0007669"/>
    <property type="project" value="InterPro"/>
</dbReference>
<keyword evidence="1" id="KW-0720">Serine protease</keyword>
<dbReference type="PANTHER" id="PTHR10046">
    <property type="entry name" value="ATP DEPENDENT LON PROTEASE FAMILY MEMBER"/>
    <property type="match status" value="1"/>
</dbReference>
<keyword evidence="2" id="KW-1133">Transmembrane helix</keyword>
<dbReference type="EC" id="3.4.21.53" evidence="1"/>
<proteinExistence type="inferred from homology"/>
<reference evidence="5 6" key="1">
    <citation type="submission" date="2018-05" db="EMBL/GenBank/DDBJ databases">
        <title>Genetic diversity of glacier-inhabiting Cryobacterium bacteria in China and description of Cryobacterium mengkeensis sp. nov. and Arthrobacter glacialis sp. nov.</title>
        <authorList>
            <person name="Liu Q."/>
            <person name="Xin Y.-H."/>
        </authorList>
    </citation>
    <scope>NUCLEOTIDE SEQUENCE [LARGE SCALE GENOMIC DNA]</scope>
    <source>
        <strain evidence="5 6">SK-1</strain>
    </source>
</reference>
<dbReference type="GO" id="GO:0006508">
    <property type="term" value="P:proteolysis"/>
    <property type="evidence" value="ECO:0007669"/>
    <property type="project" value="UniProtKB-KW"/>
</dbReference>
<dbReference type="GO" id="GO:0004252">
    <property type="term" value="F:serine-type endopeptidase activity"/>
    <property type="evidence" value="ECO:0007669"/>
    <property type="project" value="UniProtKB-UniRule"/>
</dbReference>
<feature type="transmembrane region" description="Helical" evidence="2">
    <location>
        <begin position="21"/>
        <end position="45"/>
    </location>
</feature>
<dbReference type="Pfam" id="PF05362">
    <property type="entry name" value="Lon_C"/>
    <property type="match status" value="1"/>
</dbReference>
<keyword evidence="2" id="KW-0812">Transmembrane</keyword>
<dbReference type="RefSeq" id="WP_110126045.1">
    <property type="nucleotide sequence ID" value="NZ_QHLY01000007.1"/>
</dbReference>
<dbReference type="InterPro" id="IPR020568">
    <property type="entry name" value="Ribosomal_Su5_D2-typ_SF"/>
</dbReference>
<evidence type="ECO:0000259" key="4">
    <source>
        <dbReference type="PROSITE" id="PS51786"/>
    </source>
</evidence>
<dbReference type="SUPFAM" id="SSF50156">
    <property type="entry name" value="PDZ domain-like"/>
    <property type="match status" value="1"/>
</dbReference>
<feature type="domain" description="PDZ" evidence="3">
    <location>
        <begin position="134"/>
        <end position="216"/>
    </location>
</feature>
<gene>
    <name evidence="5" type="ORF">CTB96_06145</name>
</gene>
<dbReference type="Gene3D" id="3.30.230.10">
    <property type="match status" value="1"/>
</dbReference>
<feature type="active site" evidence="1">
    <location>
        <position position="304"/>
    </location>
</feature>
<protein>
    <recommendedName>
        <fullName evidence="1">endopeptidase La</fullName>
        <ecNumber evidence="1">3.4.21.53</ecNumber>
    </recommendedName>
</protein>
<name>A0A318A0P6_9MICO</name>
<evidence type="ECO:0000256" key="1">
    <source>
        <dbReference type="PROSITE-ProRule" id="PRU01122"/>
    </source>
</evidence>
<sequence length="367" mass="37804">MALFTNDTYPGSDRPRRGSRAGWIVLGIALVTGLTLAVVPAPYVVEKPGPVYNTLGSADYEGEKTDLITIADREVYPTEGSLDLLTVSVLGNPDNRLNWLTVAAAWLDSSQAVVPLESVFPADVTTEQRDEANQVAMVNSQQDAIAAAMTSLGYDYPTDLTVASLADDAPAVDLIEAGDVITSVNGEAVADITALRAALTANGAEKAATVGLTRDGAEMSVDVTPVDIDGNIVLGINVTSEYNFPFDVDIQLDKVGGPSAGMMFALGIIDKLTPGFLQGGEDVAGTGTIDQSGTVGAIGGIRQKLFGAKEAGADWFLAPAANCDEVTGHIPDGLTVFAVSTLDDSLAALDAISTGADTSALPTCPAP</sequence>
<keyword evidence="6" id="KW-1185">Reference proteome</keyword>
<evidence type="ECO:0000259" key="3">
    <source>
        <dbReference type="PROSITE" id="PS50106"/>
    </source>
</evidence>
<dbReference type="PROSITE" id="PS51786">
    <property type="entry name" value="LON_PROTEOLYTIC"/>
    <property type="match status" value="1"/>
</dbReference>
<dbReference type="EMBL" id="QHLY01000007">
    <property type="protein sequence ID" value="PXA70664.1"/>
    <property type="molecule type" value="Genomic_DNA"/>
</dbReference>
<keyword evidence="2" id="KW-0472">Membrane</keyword>
<comment type="similarity">
    <text evidence="1">Belongs to the peptidase S16 family.</text>
</comment>
<keyword evidence="1" id="KW-0378">Hydrolase</keyword>
<dbReference type="PROSITE" id="PS50106">
    <property type="entry name" value="PDZ"/>
    <property type="match status" value="1"/>
</dbReference>
<evidence type="ECO:0000313" key="6">
    <source>
        <dbReference type="Proteomes" id="UP000246722"/>
    </source>
</evidence>
<evidence type="ECO:0000313" key="5">
    <source>
        <dbReference type="EMBL" id="PXA70664.1"/>
    </source>
</evidence>
<keyword evidence="1" id="KW-0645">Protease</keyword>
<dbReference type="InterPro" id="IPR036034">
    <property type="entry name" value="PDZ_sf"/>
</dbReference>
<dbReference type="GO" id="GO:0004176">
    <property type="term" value="F:ATP-dependent peptidase activity"/>
    <property type="evidence" value="ECO:0007669"/>
    <property type="project" value="UniProtKB-UniRule"/>
</dbReference>
<feature type="active site" evidence="1">
    <location>
        <position position="259"/>
    </location>
</feature>
<dbReference type="Pfam" id="PF13180">
    <property type="entry name" value="PDZ_2"/>
    <property type="match status" value="1"/>
</dbReference>
<accession>A0A318A0P6</accession>
<dbReference type="InterPro" id="IPR014721">
    <property type="entry name" value="Ribsml_uS5_D2-typ_fold_subgr"/>
</dbReference>
<dbReference type="InterPro" id="IPR008269">
    <property type="entry name" value="Lon_proteolytic"/>
</dbReference>
<dbReference type="OrthoDB" id="2356897at2"/>
<dbReference type="AlphaFoldDB" id="A0A318A0P6"/>
<dbReference type="InterPro" id="IPR001478">
    <property type="entry name" value="PDZ"/>
</dbReference>
<feature type="domain" description="Lon proteolytic" evidence="4">
    <location>
        <begin position="255"/>
        <end position="352"/>
    </location>
</feature>
<evidence type="ECO:0000256" key="2">
    <source>
        <dbReference type="SAM" id="Phobius"/>
    </source>
</evidence>
<dbReference type="GO" id="GO:0005524">
    <property type="term" value="F:ATP binding"/>
    <property type="evidence" value="ECO:0007669"/>
    <property type="project" value="InterPro"/>
</dbReference>
<dbReference type="Proteomes" id="UP000246722">
    <property type="component" value="Unassembled WGS sequence"/>
</dbReference>
<comment type="catalytic activity">
    <reaction evidence="1">
        <text>Hydrolysis of proteins in presence of ATP.</text>
        <dbReference type="EC" id="3.4.21.53"/>
    </reaction>
</comment>
<dbReference type="InterPro" id="IPR027065">
    <property type="entry name" value="Lon_Prtase"/>
</dbReference>
<organism evidence="5 6">
    <name type="scientific">Cryobacterium arcticum</name>
    <dbReference type="NCBI Taxonomy" id="670052"/>
    <lineage>
        <taxon>Bacteria</taxon>
        <taxon>Bacillati</taxon>
        <taxon>Actinomycetota</taxon>
        <taxon>Actinomycetes</taxon>
        <taxon>Micrococcales</taxon>
        <taxon>Microbacteriaceae</taxon>
        <taxon>Cryobacterium</taxon>
    </lineage>
</organism>
<comment type="caution">
    <text evidence="5">The sequence shown here is derived from an EMBL/GenBank/DDBJ whole genome shotgun (WGS) entry which is preliminary data.</text>
</comment>
<dbReference type="SUPFAM" id="SSF54211">
    <property type="entry name" value="Ribosomal protein S5 domain 2-like"/>
    <property type="match status" value="1"/>
</dbReference>